<feature type="transmembrane region" description="Helical" evidence="1">
    <location>
        <begin position="365"/>
        <end position="384"/>
    </location>
</feature>
<gene>
    <name evidence="2" type="ORF">SAMN04489797_1596</name>
</gene>
<keyword evidence="1" id="KW-1133">Transmembrane helix</keyword>
<dbReference type="STRING" id="1249933.SAMN04489797_1596"/>
<proteinExistence type="predicted"/>
<feature type="transmembrane region" description="Helical" evidence="1">
    <location>
        <begin position="326"/>
        <end position="353"/>
    </location>
</feature>
<accession>A0A1H1S6Q2</accession>
<feature type="transmembrane region" description="Helical" evidence="1">
    <location>
        <begin position="7"/>
        <end position="28"/>
    </location>
</feature>
<evidence type="ECO:0000313" key="2">
    <source>
        <dbReference type="EMBL" id="SDS43583.1"/>
    </source>
</evidence>
<keyword evidence="1" id="KW-0812">Transmembrane</keyword>
<dbReference type="RefSeq" id="WP_157724034.1">
    <property type="nucleotide sequence ID" value="NZ_JBLXFM010000001.1"/>
</dbReference>
<evidence type="ECO:0000313" key="3">
    <source>
        <dbReference type="Proteomes" id="UP000198963"/>
    </source>
</evidence>
<feature type="transmembrane region" description="Helical" evidence="1">
    <location>
        <begin position="173"/>
        <end position="188"/>
    </location>
</feature>
<sequence>MKMIKTYRLFFSSVAFGILLWMFTFLFLPVDVTEKVSPKTIFFSVSCYVSLVLGFLVYKFKVKQSKPLTDNSSFFKYVTIFLLCCFVMRWVDLFVLREVSLFDNAIANRRQSEMNTYKSNIVFALASMFKALYFFPFVIALKGKFRINFNTICAVALLAFPLVEAIVFGSRKPFFELFLILIISIFYYKKTKINLKTISVVLVSVVALLTISVALLFNRESNRKASQNVQNEIINGRYNDMLTPKKKVLNYFEDTTVPSISKKYALIILQSGQYITHGFFEFNHIINNPDLEVTKGAYTFYPFIKILNKIGLTKEFKPVNPSPREFVYLTAFGSVFLDFRWFTLLFFFLFGFVQRYVYDKSFSNIIHAPLLIYLAIINVFLPILNYVRGAGIYPIVGFIFLSGAYYYYLKKANEKSTNT</sequence>
<name>A0A1H1S6Q2_9FLAO</name>
<feature type="transmembrane region" description="Helical" evidence="1">
    <location>
        <begin position="40"/>
        <end position="62"/>
    </location>
</feature>
<dbReference type="EMBL" id="LT629774">
    <property type="protein sequence ID" value="SDS43583.1"/>
    <property type="molecule type" value="Genomic_DNA"/>
</dbReference>
<protein>
    <submittedName>
        <fullName evidence="2">Oligosaccharide repeat unit polymerase</fullName>
    </submittedName>
</protein>
<reference evidence="2 3" key="1">
    <citation type="submission" date="2016-10" db="EMBL/GenBank/DDBJ databases">
        <authorList>
            <person name="Varghese N."/>
            <person name="Submissions S."/>
        </authorList>
    </citation>
    <scope>NUCLEOTIDE SEQUENCE [LARGE SCALE GENOMIC DNA]</scope>
    <source>
        <strain evidence="2 3">RHA_55</strain>
    </source>
</reference>
<organism evidence="2 3">
    <name type="scientific">Winogradskyella sediminis</name>
    <dbReference type="NCBI Taxonomy" id="1382466"/>
    <lineage>
        <taxon>Bacteria</taxon>
        <taxon>Pseudomonadati</taxon>
        <taxon>Bacteroidota</taxon>
        <taxon>Flavobacteriia</taxon>
        <taxon>Flavobacteriales</taxon>
        <taxon>Flavobacteriaceae</taxon>
        <taxon>Winogradskyella</taxon>
    </lineage>
</organism>
<feature type="transmembrane region" description="Helical" evidence="1">
    <location>
        <begin position="390"/>
        <end position="409"/>
    </location>
</feature>
<feature type="transmembrane region" description="Helical" evidence="1">
    <location>
        <begin position="74"/>
        <end position="91"/>
    </location>
</feature>
<keyword evidence="1" id="KW-0472">Membrane</keyword>
<keyword evidence="3" id="KW-1185">Reference proteome</keyword>
<feature type="transmembrane region" description="Helical" evidence="1">
    <location>
        <begin position="147"/>
        <end position="167"/>
    </location>
</feature>
<dbReference type="AlphaFoldDB" id="A0A1H1S6Q2"/>
<evidence type="ECO:0000256" key="1">
    <source>
        <dbReference type="SAM" id="Phobius"/>
    </source>
</evidence>
<feature type="transmembrane region" description="Helical" evidence="1">
    <location>
        <begin position="121"/>
        <end position="140"/>
    </location>
</feature>
<dbReference type="Proteomes" id="UP000198963">
    <property type="component" value="Chromosome I"/>
</dbReference>
<feature type="transmembrane region" description="Helical" evidence="1">
    <location>
        <begin position="200"/>
        <end position="217"/>
    </location>
</feature>